<sequence length="54" mass="5952">DISLAVGTTIYTAHCMHLPEVIAYPNAKGHNRNRGKKERACDNPEISTQTSEVI</sequence>
<dbReference type="AlphaFoldDB" id="A0A0B6Z2X0"/>
<proteinExistence type="predicted"/>
<protein>
    <submittedName>
        <fullName evidence="2">Uncharacterized protein</fullName>
    </submittedName>
</protein>
<evidence type="ECO:0000313" key="2">
    <source>
        <dbReference type="EMBL" id="CEK62030.1"/>
    </source>
</evidence>
<feature type="compositionally biased region" description="Polar residues" evidence="1">
    <location>
        <begin position="45"/>
        <end position="54"/>
    </location>
</feature>
<evidence type="ECO:0000256" key="1">
    <source>
        <dbReference type="SAM" id="MobiDB-lite"/>
    </source>
</evidence>
<name>A0A0B6Z2X0_9EUPU</name>
<gene>
    <name evidence="2" type="primary">ORF43987</name>
</gene>
<feature type="region of interest" description="Disordered" evidence="1">
    <location>
        <begin position="26"/>
        <end position="54"/>
    </location>
</feature>
<organism evidence="2">
    <name type="scientific">Arion vulgaris</name>
    <dbReference type="NCBI Taxonomy" id="1028688"/>
    <lineage>
        <taxon>Eukaryota</taxon>
        <taxon>Metazoa</taxon>
        <taxon>Spiralia</taxon>
        <taxon>Lophotrochozoa</taxon>
        <taxon>Mollusca</taxon>
        <taxon>Gastropoda</taxon>
        <taxon>Heterobranchia</taxon>
        <taxon>Euthyneura</taxon>
        <taxon>Panpulmonata</taxon>
        <taxon>Eupulmonata</taxon>
        <taxon>Stylommatophora</taxon>
        <taxon>Helicina</taxon>
        <taxon>Arionoidea</taxon>
        <taxon>Arionidae</taxon>
        <taxon>Arion</taxon>
    </lineage>
</organism>
<reference evidence="2" key="1">
    <citation type="submission" date="2014-12" db="EMBL/GenBank/DDBJ databases">
        <title>Insight into the proteome of Arion vulgaris.</title>
        <authorList>
            <person name="Aradska J."/>
            <person name="Bulat T."/>
            <person name="Smidak R."/>
            <person name="Sarate P."/>
            <person name="Gangsoo J."/>
            <person name="Sialana F."/>
            <person name="Bilban M."/>
            <person name="Lubec G."/>
        </authorList>
    </citation>
    <scope>NUCLEOTIDE SEQUENCE</scope>
    <source>
        <tissue evidence="2">Skin</tissue>
    </source>
</reference>
<dbReference type="EMBL" id="HACG01015165">
    <property type="protein sequence ID" value="CEK62030.1"/>
    <property type="molecule type" value="Transcribed_RNA"/>
</dbReference>
<accession>A0A0B6Z2X0</accession>
<feature type="non-terminal residue" evidence="2">
    <location>
        <position position="1"/>
    </location>
</feature>